<dbReference type="Gene3D" id="3.30.1340.30">
    <property type="match status" value="1"/>
</dbReference>
<accession>A0A117MKX3</accession>
<organism evidence="3 4">
    <name type="scientific">Actinoplanes awajinensis subsp. mycoplanecinus</name>
    <dbReference type="NCBI Taxonomy" id="135947"/>
    <lineage>
        <taxon>Bacteria</taxon>
        <taxon>Bacillati</taxon>
        <taxon>Actinomycetota</taxon>
        <taxon>Actinomycetes</taxon>
        <taxon>Micromonosporales</taxon>
        <taxon>Micromonosporaceae</taxon>
        <taxon>Actinoplanes</taxon>
    </lineage>
</organism>
<evidence type="ECO:0000259" key="2">
    <source>
        <dbReference type="PROSITE" id="PS50914"/>
    </source>
</evidence>
<feature type="region of interest" description="Disordered" evidence="1">
    <location>
        <begin position="13"/>
        <end position="32"/>
    </location>
</feature>
<dbReference type="RefSeq" id="WP_067706903.1">
    <property type="nucleotide sequence ID" value="NZ_LLZH01000337.1"/>
</dbReference>
<dbReference type="EMBL" id="LLZH01000337">
    <property type="protein sequence ID" value="KUL22811.1"/>
    <property type="molecule type" value="Genomic_DNA"/>
</dbReference>
<dbReference type="Pfam" id="PF04972">
    <property type="entry name" value="BON"/>
    <property type="match status" value="1"/>
</dbReference>
<protein>
    <recommendedName>
        <fullName evidence="2">BON domain-containing protein</fullName>
    </recommendedName>
</protein>
<reference evidence="3 4" key="1">
    <citation type="submission" date="2015-10" db="EMBL/GenBank/DDBJ databases">
        <authorList>
            <person name="Gilbert D.G."/>
        </authorList>
    </citation>
    <scope>NUCLEOTIDE SEQUENCE [LARGE SCALE GENOMIC DNA]</scope>
    <source>
        <strain evidence="3 4">NRRL B-16712</strain>
    </source>
</reference>
<evidence type="ECO:0000313" key="3">
    <source>
        <dbReference type="EMBL" id="KUL22811.1"/>
    </source>
</evidence>
<evidence type="ECO:0000256" key="1">
    <source>
        <dbReference type="SAM" id="MobiDB-lite"/>
    </source>
</evidence>
<dbReference type="Proteomes" id="UP000053244">
    <property type="component" value="Unassembled WGS sequence"/>
</dbReference>
<gene>
    <name evidence="3" type="ORF">ADL15_47335</name>
</gene>
<feature type="domain" description="BON" evidence="2">
    <location>
        <begin position="36"/>
        <end position="104"/>
    </location>
</feature>
<comment type="caution">
    <text evidence="3">The sequence shown here is derived from an EMBL/GenBank/DDBJ whole genome shotgun (WGS) entry which is preliminary data.</text>
</comment>
<name>A0A117MKX3_9ACTN</name>
<sequence>MYPFWNYHDEGYRRSGARRPAPDGEHETHCVGGNPDDVMLADRVADALRRDRQVRGRHVEILVQNRVVILLGEVDTVRASIAAGRCVWAVPGVFDVCNRLRIEKAAVRD</sequence>
<proteinExistence type="predicted"/>
<dbReference type="AlphaFoldDB" id="A0A117MKX3"/>
<evidence type="ECO:0000313" key="4">
    <source>
        <dbReference type="Proteomes" id="UP000053244"/>
    </source>
</evidence>
<dbReference type="PROSITE" id="PS50914">
    <property type="entry name" value="BON"/>
    <property type="match status" value="1"/>
</dbReference>
<feature type="compositionally biased region" description="Basic and acidic residues" evidence="1">
    <location>
        <begin position="20"/>
        <end position="29"/>
    </location>
</feature>
<dbReference type="InterPro" id="IPR007055">
    <property type="entry name" value="BON_dom"/>
</dbReference>
<keyword evidence="4" id="KW-1185">Reference proteome</keyword>